<dbReference type="RefSeq" id="WP_109747508.1">
    <property type="nucleotide sequence ID" value="NZ_JANKBI010000011.1"/>
</dbReference>
<evidence type="ECO:0000256" key="2">
    <source>
        <dbReference type="ARBA" id="ARBA00022475"/>
    </source>
</evidence>
<dbReference type="InterPro" id="IPR050083">
    <property type="entry name" value="HtpX_protease"/>
</dbReference>
<keyword evidence="2" id="KW-1003">Cell membrane</keyword>
<dbReference type="GO" id="GO:0046872">
    <property type="term" value="F:metal ion binding"/>
    <property type="evidence" value="ECO:0007669"/>
    <property type="project" value="UniProtKB-KW"/>
</dbReference>
<keyword evidence="10" id="KW-0472">Membrane</keyword>
<name>A0AB73T175_9FIRM</name>
<keyword evidence="8" id="KW-1133">Transmembrane helix</keyword>
<evidence type="ECO:0000256" key="1">
    <source>
        <dbReference type="ARBA" id="ARBA00004651"/>
    </source>
</evidence>
<accession>A0AB73T175</accession>
<dbReference type="EMBL" id="QGGY01000011">
    <property type="protein sequence ID" value="PWJ73707.1"/>
    <property type="molecule type" value="Genomic_DNA"/>
</dbReference>
<keyword evidence="4" id="KW-0812">Transmembrane</keyword>
<protein>
    <submittedName>
        <fullName evidence="13">Zn-dependent protease with chaperone function</fullName>
    </submittedName>
</protein>
<evidence type="ECO:0000256" key="8">
    <source>
        <dbReference type="ARBA" id="ARBA00022989"/>
    </source>
</evidence>
<comment type="subcellular location">
    <subcellularLocation>
        <location evidence="1">Cell membrane</location>
        <topology evidence="1">Multi-pass membrane protein</topology>
    </subcellularLocation>
</comment>
<organism evidence="13 14">
    <name type="scientific">Murimonas intestini</name>
    <dbReference type="NCBI Taxonomy" id="1337051"/>
    <lineage>
        <taxon>Bacteria</taxon>
        <taxon>Bacillati</taxon>
        <taxon>Bacillota</taxon>
        <taxon>Clostridia</taxon>
        <taxon>Lachnospirales</taxon>
        <taxon>Lachnospiraceae</taxon>
        <taxon>Murimonas</taxon>
    </lineage>
</organism>
<dbReference type="Pfam" id="PF01435">
    <property type="entry name" value="Peptidase_M48"/>
    <property type="match status" value="1"/>
</dbReference>
<dbReference type="Proteomes" id="UP000245412">
    <property type="component" value="Unassembled WGS sequence"/>
</dbReference>
<keyword evidence="5" id="KW-0479">Metal-binding</keyword>
<dbReference type="GO" id="GO:0005886">
    <property type="term" value="C:plasma membrane"/>
    <property type="evidence" value="ECO:0007669"/>
    <property type="project" value="UniProtKB-SubCell"/>
</dbReference>
<reference evidence="13 14" key="1">
    <citation type="submission" date="2018-05" db="EMBL/GenBank/DDBJ databases">
        <authorList>
            <person name="Goeker M."/>
            <person name="Huntemann M."/>
            <person name="Clum A."/>
            <person name="Pillay M."/>
            <person name="Palaniappan K."/>
            <person name="Varghese N."/>
            <person name="Mikhailova N."/>
            <person name="Stamatis D."/>
            <person name="Reddy T."/>
            <person name="Daum C."/>
            <person name="Shapiro N."/>
            <person name="Ivanova N."/>
            <person name="Kyrpides N."/>
            <person name="Woyke T."/>
        </authorList>
    </citation>
    <scope>NUCLEOTIDE SEQUENCE [LARGE SCALE GENOMIC DNA]</scope>
    <source>
        <strain evidence="13 14">DSM 26524</strain>
    </source>
</reference>
<evidence type="ECO:0000256" key="7">
    <source>
        <dbReference type="ARBA" id="ARBA00022833"/>
    </source>
</evidence>
<dbReference type="CDD" id="cd07325">
    <property type="entry name" value="M48_Ste24p_like"/>
    <property type="match status" value="1"/>
</dbReference>
<sequence>MLPGGGTETVITQSGDGYPEVNLFLEDGFTVISGATHTKEPALDALADILLGIRLYMVRNQETYIAPEIEVRSLHSSYVSCCDPRVLGQMIYDSMIQGWGFWLKGTDKESAEGKCRPDIQEVGRVNKMNEEDYSMQCPSFLDFAGKKEEGSKEKFRQHALDFALPIDARIIRVLDTPAVNKVFKGAVDLSVDAFYGLTLSSGIRVDNKESELSAVLRHCAGTLGISVPYTVVSSSVRGINAMTMGTDEFSYIAVSSLMKAILTEEEMKFVLGHECGHIALGHVLYHTVLSSFGNIAELLPVAGPVIYQAIAWPLKAWGRRSEISADRAGLLCCQDVETACRTLLKLEAGFMNADSIDIEEYINDSNTHLNEAHIGRYGELMTEHPVLSKRMEALRLFAHSEKYYRLSGLVPEHGEILLDDKTLEKETGEIIKVIL</sequence>
<comment type="caution">
    <text evidence="13">The sequence shown here is derived from an EMBL/GenBank/DDBJ whole genome shotgun (WGS) entry which is preliminary data.</text>
</comment>
<keyword evidence="3 11" id="KW-0645">Protease</keyword>
<dbReference type="AlphaFoldDB" id="A0AB73T175"/>
<evidence type="ECO:0000256" key="6">
    <source>
        <dbReference type="ARBA" id="ARBA00022801"/>
    </source>
</evidence>
<keyword evidence="14" id="KW-1185">Reference proteome</keyword>
<dbReference type="InterPro" id="IPR001915">
    <property type="entry name" value="Peptidase_M48"/>
</dbReference>
<evidence type="ECO:0000256" key="11">
    <source>
        <dbReference type="RuleBase" id="RU003983"/>
    </source>
</evidence>
<evidence type="ECO:0000256" key="4">
    <source>
        <dbReference type="ARBA" id="ARBA00022692"/>
    </source>
</evidence>
<gene>
    <name evidence="13" type="ORF">C7383_11137</name>
</gene>
<dbReference type="Gene3D" id="3.30.2010.10">
    <property type="entry name" value="Metalloproteases ('zincins'), catalytic domain"/>
    <property type="match status" value="1"/>
</dbReference>
<evidence type="ECO:0000256" key="3">
    <source>
        <dbReference type="ARBA" id="ARBA00022670"/>
    </source>
</evidence>
<comment type="similarity">
    <text evidence="11">Belongs to the peptidase M48 family.</text>
</comment>
<evidence type="ECO:0000313" key="14">
    <source>
        <dbReference type="Proteomes" id="UP000245412"/>
    </source>
</evidence>
<dbReference type="PANTHER" id="PTHR43221">
    <property type="entry name" value="PROTEASE HTPX"/>
    <property type="match status" value="1"/>
</dbReference>
<evidence type="ECO:0000259" key="12">
    <source>
        <dbReference type="Pfam" id="PF01435"/>
    </source>
</evidence>
<evidence type="ECO:0000313" key="13">
    <source>
        <dbReference type="EMBL" id="PWJ73707.1"/>
    </source>
</evidence>
<feature type="domain" description="Peptidase M48" evidence="12">
    <location>
        <begin position="208"/>
        <end position="395"/>
    </location>
</feature>
<keyword evidence="7 11" id="KW-0862">Zinc</keyword>
<proteinExistence type="inferred from homology"/>
<evidence type="ECO:0000256" key="9">
    <source>
        <dbReference type="ARBA" id="ARBA00023049"/>
    </source>
</evidence>
<evidence type="ECO:0000256" key="5">
    <source>
        <dbReference type="ARBA" id="ARBA00022723"/>
    </source>
</evidence>
<dbReference type="GO" id="GO:0004222">
    <property type="term" value="F:metalloendopeptidase activity"/>
    <property type="evidence" value="ECO:0007669"/>
    <property type="project" value="InterPro"/>
</dbReference>
<comment type="cofactor">
    <cofactor evidence="11">
        <name>Zn(2+)</name>
        <dbReference type="ChEBI" id="CHEBI:29105"/>
    </cofactor>
    <text evidence="11">Binds 1 zinc ion per subunit.</text>
</comment>
<dbReference type="PANTHER" id="PTHR43221:SF1">
    <property type="entry name" value="PROTEASE HTPX"/>
    <property type="match status" value="1"/>
</dbReference>
<evidence type="ECO:0000256" key="10">
    <source>
        <dbReference type="ARBA" id="ARBA00023136"/>
    </source>
</evidence>
<keyword evidence="6 11" id="KW-0378">Hydrolase</keyword>
<dbReference type="GO" id="GO:0006508">
    <property type="term" value="P:proteolysis"/>
    <property type="evidence" value="ECO:0007669"/>
    <property type="project" value="UniProtKB-KW"/>
</dbReference>
<keyword evidence="9 11" id="KW-0482">Metalloprotease</keyword>